<keyword evidence="4" id="KW-1185">Reference proteome</keyword>
<name>A0A098TNU6_9CYAN</name>
<sequence length="184" mass="19367">MLQPGGELPSQPMRVSLWKVVLAISMLLGAAPVAIPAVAQSSDSPCFIRDSSGRLIDLSQSVCGYSRPQPVTSPLSPPVGSTLPPPSQPMAPEAAGNLDDRFWETFSSAINDPQVLNTVQIVGRSGTISLGQEVCQTLAAGGTLPDPEQKSQESRYPAAYFAAINTAAVNTYCPQYKPKPSPSI</sequence>
<evidence type="ECO:0000313" key="4">
    <source>
        <dbReference type="Proteomes" id="UP000030170"/>
    </source>
</evidence>
<dbReference type="Proteomes" id="UP000030170">
    <property type="component" value="Unassembled WGS sequence"/>
</dbReference>
<dbReference type="EMBL" id="JJML01000001">
    <property type="protein sequence ID" value="KGF74010.1"/>
    <property type="molecule type" value="Genomic_DNA"/>
</dbReference>
<dbReference type="InterPro" id="IPR007969">
    <property type="entry name" value="DUF732"/>
</dbReference>
<organism evidence="3 4">
    <name type="scientific">Neosynechococcus sphagnicola sy1</name>
    <dbReference type="NCBI Taxonomy" id="1497020"/>
    <lineage>
        <taxon>Bacteria</taxon>
        <taxon>Bacillati</taxon>
        <taxon>Cyanobacteriota</taxon>
        <taxon>Cyanophyceae</taxon>
        <taxon>Neosynechococcales</taxon>
        <taxon>Neosynechococcaceae</taxon>
        <taxon>Neosynechococcus</taxon>
    </lineage>
</organism>
<dbReference type="Pfam" id="PF05305">
    <property type="entry name" value="DUF732"/>
    <property type="match status" value="1"/>
</dbReference>
<gene>
    <name evidence="3" type="ORF">DO97_00300</name>
</gene>
<dbReference type="AlphaFoldDB" id="A0A098TNU6"/>
<accession>A0A098TNU6</accession>
<proteinExistence type="predicted"/>
<reference evidence="3 4" key="1">
    <citation type="journal article" date="2014" name="Mol. Ecol.">
        <title>Evolution of Synechococcus.</title>
        <authorList>
            <person name="Dvorak P."/>
            <person name="Casamatta D."/>
            <person name="Hasler P."/>
            <person name="Poulickova A."/>
            <person name="Ondrej V."/>
            <person name="Sanges R."/>
        </authorList>
    </citation>
    <scope>NUCLEOTIDE SEQUENCE [LARGE SCALE GENOMIC DNA]</scope>
    <source>
        <strain evidence="3 4">CAUP A 1101</strain>
    </source>
</reference>
<evidence type="ECO:0000259" key="2">
    <source>
        <dbReference type="Pfam" id="PF05305"/>
    </source>
</evidence>
<feature type="domain" description="DUF732" evidence="2">
    <location>
        <begin position="122"/>
        <end position="175"/>
    </location>
</feature>
<protein>
    <recommendedName>
        <fullName evidence="2">DUF732 domain-containing protein</fullName>
    </recommendedName>
</protein>
<feature type="region of interest" description="Disordered" evidence="1">
    <location>
        <begin position="67"/>
        <end position="91"/>
    </location>
</feature>
<evidence type="ECO:0000256" key="1">
    <source>
        <dbReference type="SAM" id="MobiDB-lite"/>
    </source>
</evidence>
<evidence type="ECO:0000313" key="3">
    <source>
        <dbReference type="EMBL" id="KGF74010.1"/>
    </source>
</evidence>
<dbReference type="STRING" id="1497020.DO97_00300"/>
<comment type="caution">
    <text evidence="3">The sequence shown here is derived from an EMBL/GenBank/DDBJ whole genome shotgun (WGS) entry which is preliminary data.</text>
</comment>